<protein>
    <recommendedName>
        <fullName evidence="3">Plasmodium falciparum erythrocyte membrane protein 1 acidic terminal segment domain-containing protein</fullName>
    </recommendedName>
</protein>
<evidence type="ECO:0008006" key="3">
    <source>
        <dbReference type="Google" id="ProtNLM"/>
    </source>
</evidence>
<name>A0AAW2ZEC3_9EUKA</name>
<organism evidence="1 2">
    <name type="scientific">Acrasis kona</name>
    <dbReference type="NCBI Taxonomy" id="1008807"/>
    <lineage>
        <taxon>Eukaryota</taxon>
        <taxon>Discoba</taxon>
        <taxon>Heterolobosea</taxon>
        <taxon>Tetramitia</taxon>
        <taxon>Eutetramitia</taxon>
        <taxon>Acrasidae</taxon>
        <taxon>Acrasis</taxon>
    </lineage>
</organism>
<evidence type="ECO:0000313" key="2">
    <source>
        <dbReference type="Proteomes" id="UP001431209"/>
    </source>
</evidence>
<accession>A0AAW2ZEC3</accession>
<evidence type="ECO:0000313" key="1">
    <source>
        <dbReference type="EMBL" id="KAL0487810.1"/>
    </source>
</evidence>
<reference evidence="1 2" key="1">
    <citation type="submission" date="2024-03" db="EMBL/GenBank/DDBJ databases">
        <title>The Acrasis kona genome and developmental transcriptomes reveal deep origins of eukaryotic multicellular pathways.</title>
        <authorList>
            <person name="Sheikh S."/>
            <person name="Fu C.-J."/>
            <person name="Brown M.W."/>
            <person name="Baldauf S.L."/>
        </authorList>
    </citation>
    <scope>NUCLEOTIDE SEQUENCE [LARGE SCALE GENOMIC DNA]</scope>
    <source>
        <strain evidence="1 2">ATCC MYA-3509</strain>
    </source>
</reference>
<dbReference type="AlphaFoldDB" id="A0AAW2ZEC3"/>
<sequence length="86" mass="10014">MTTYQLYDMSIDEDVENNYEEDHIPDIINPYIGVPTTHYIEKEVEQSNDSYDSYISNIKNSRRHIKPISIKKRPSLSISTNFTSIG</sequence>
<dbReference type="EMBL" id="JAOPGA020001373">
    <property type="protein sequence ID" value="KAL0487810.1"/>
    <property type="molecule type" value="Genomic_DNA"/>
</dbReference>
<comment type="caution">
    <text evidence="1">The sequence shown here is derived from an EMBL/GenBank/DDBJ whole genome shotgun (WGS) entry which is preliminary data.</text>
</comment>
<keyword evidence="2" id="KW-1185">Reference proteome</keyword>
<dbReference type="Proteomes" id="UP001431209">
    <property type="component" value="Unassembled WGS sequence"/>
</dbReference>
<gene>
    <name evidence="1" type="ORF">AKO1_008672</name>
</gene>
<proteinExistence type="predicted"/>